<name>U9U488_RHIID</name>
<accession>U9U488</accession>
<organism evidence="1">
    <name type="scientific">Rhizophagus irregularis (strain DAOM 181602 / DAOM 197198 / MUCL 43194)</name>
    <name type="common">Arbuscular mycorrhizal fungus</name>
    <name type="synonym">Glomus intraradices</name>
    <dbReference type="NCBI Taxonomy" id="747089"/>
    <lineage>
        <taxon>Eukaryota</taxon>
        <taxon>Fungi</taxon>
        <taxon>Fungi incertae sedis</taxon>
        <taxon>Mucoromycota</taxon>
        <taxon>Glomeromycotina</taxon>
        <taxon>Glomeromycetes</taxon>
        <taxon>Glomerales</taxon>
        <taxon>Glomeraceae</taxon>
        <taxon>Rhizophagus</taxon>
    </lineage>
</organism>
<proteinExistence type="predicted"/>
<gene>
    <name evidence="1" type="ORF">GLOINDRAFT_26067</name>
</gene>
<protein>
    <submittedName>
        <fullName evidence="1">Uncharacterized protein</fullName>
    </submittedName>
</protein>
<reference evidence="1" key="1">
    <citation type="submission" date="2013-07" db="EMBL/GenBank/DDBJ databases">
        <title>The genome of an arbuscular mycorrhizal fungus provides insights into the evolution of the oldest plant symbiosis.</title>
        <authorList>
            <consortium name="DOE Joint Genome Institute"/>
            <person name="Tisserant E."/>
            <person name="Malbreil M."/>
            <person name="Kuo A."/>
            <person name="Kohler A."/>
            <person name="Symeonidi A."/>
            <person name="Balestrini R."/>
            <person name="Charron P."/>
            <person name="Duensing N."/>
            <person name="Frei-dit-Frey N."/>
            <person name="Gianinazzi-Pearson V."/>
            <person name="Gilbert B."/>
            <person name="Handa Y."/>
            <person name="Hijri M."/>
            <person name="Kaul R."/>
            <person name="Kawaguchi M."/>
            <person name="Krajinski F."/>
            <person name="Lammers P."/>
            <person name="Lapierre D."/>
            <person name="Masclaux F.G."/>
            <person name="Murat C."/>
            <person name="Morin E."/>
            <person name="Ndikumana S."/>
            <person name="Pagni M."/>
            <person name="Petitpierre D."/>
            <person name="Requena N."/>
            <person name="Rosikiewicz P."/>
            <person name="Riley R."/>
            <person name="Saito K."/>
            <person name="San Clemente H."/>
            <person name="Shapiro H."/>
            <person name="van Tuinen D."/>
            <person name="Becard G."/>
            <person name="Bonfante P."/>
            <person name="Paszkowski U."/>
            <person name="Shachar-Hill Y."/>
            <person name="Young J.P."/>
            <person name="Sanders I.R."/>
            <person name="Henrissat B."/>
            <person name="Rensing S.A."/>
            <person name="Grigoriev I.V."/>
            <person name="Corradi N."/>
            <person name="Roux C."/>
            <person name="Martin F."/>
        </authorList>
    </citation>
    <scope>NUCLEOTIDE SEQUENCE</scope>
    <source>
        <strain evidence="1">DAOM 197198</strain>
    </source>
</reference>
<dbReference type="HOGENOM" id="CLU_2655717_0_0_1"/>
<dbReference type="AlphaFoldDB" id="U9U488"/>
<evidence type="ECO:0000313" key="1">
    <source>
        <dbReference type="EMBL" id="ESA13413.1"/>
    </source>
</evidence>
<sequence length="76" mass="8513">MDDVSDPSFPELVIAIERELDKESYYTRINERSINAIKVDTSSSSPSGRWVKVVYGSAVGFRSSRRAINSYPPTTI</sequence>
<dbReference type="EMBL" id="KI283932">
    <property type="protein sequence ID" value="ESA13413.1"/>
    <property type="molecule type" value="Genomic_DNA"/>
</dbReference>